<evidence type="ECO:0000313" key="5">
    <source>
        <dbReference type="Proteomes" id="UP001156856"/>
    </source>
</evidence>
<evidence type="ECO:0000313" key="2">
    <source>
        <dbReference type="EMBL" id="GEP04291.1"/>
    </source>
</evidence>
<name>A0A512J2X0_9HYPH</name>
<reference evidence="3" key="4">
    <citation type="submission" date="2023-01" db="EMBL/GenBank/DDBJ databases">
        <title>Draft genome sequence of Methylobacterium oxalidis strain NBRC 107715.</title>
        <authorList>
            <person name="Sun Q."/>
            <person name="Mori K."/>
        </authorList>
    </citation>
    <scope>NUCLEOTIDE SEQUENCE</scope>
    <source>
        <strain evidence="3">NBRC 107715</strain>
    </source>
</reference>
<organism evidence="2 4">
    <name type="scientific">Methylobacterium oxalidis</name>
    <dbReference type="NCBI Taxonomy" id="944322"/>
    <lineage>
        <taxon>Bacteria</taxon>
        <taxon>Pseudomonadati</taxon>
        <taxon>Pseudomonadota</taxon>
        <taxon>Alphaproteobacteria</taxon>
        <taxon>Hyphomicrobiales</taxon>
        <taxon>Methylobacteriaceae</taxon>
        <taxon>Methylobacterium</taxon>
    </lineage>
</organism>
<dbReference type="OrthoDB" id="7210926at2"/>
<feature type="compositionally biased region" description="Basic and acidic residues" evidence="1">
    <location>
        <begin position="35"/>
        <end position="45"/>
    </location>
</feature>
<evidence type="ECO:0000313" key="3">
    <source>
        <dbReference type="EMBL" id="GLS67190.1"/>
    </source>
</evidence>
<comment type="caution">
    <text evidence="2">The sequence shown here is derived from an EMBL/GenBank/DDBJ whole genome shotgun (WGS) entry which is preliminary data.</text>
</comment>
<reference evidence="2 4" key="3">
    <citation type="submission" date="2019-07" db="EMBL/GenBank/DDBJ databases">
        <title>Whole genome shotgun sequence of Methylobacterium oxalidis NBRC 107715.</title>
        <authorList>
            <person name="Hosoyama A."/>
            <person name="Uohara A."/>
            <person name="Ohji S."/>
            <person name="Ichikawa N."/>
        </authorList>
    </citation>
    <scope>NUCLEOTIDE SEQUENCE [LARGE SCALE GENOMIC DNA]</scope>
    <source>
        <strain evidence="2 4">NBRC 107715</strain>
    </source>
</reference>
<proteinExistence type="predicted"/>
<evidence type="ECO:0008006" key="6">
    <source>
        <dbReference type="Google" id="ProtNLM"/>
    </source>
</evidence>
<dbReference type="AlphaFoldDB" id="A0A512J2X0"/>
<gene>
    <name evidence="3" type="ORF">GCM10007888_55730</name>
    <name evidence="2" type="ORF">MOX02_23290</name>
</gene>
<evidence type="ECO:0000256" key="1">
    <source>
        <dbReference type="SAM" id="MobiDB-lite"/>
    </source>
</evidence>
<dbReference type="RefSeq" id="WP_147025933.1">
    <property type="nucleotide sequence ID" value="NZ_BJZU01000043.1"/>
</dbReference>
<sequence length="122" mass="13087">MHHKTFGGASDALFRSVAIRTFRACAASGRPAPSRPEDGAPRDAEPAPAASGTPCRVRLWNGSAFDGMLSGRTGRGARLRLPRPAYVPDVFTLEIGAGSEQRPARVAWRGRDEIGIEFLEVV</sequence>
<keyword evidence="5" id="KW-1185">Reference proteome</keyword>
<accession>A0A512J2X0</accession>
<evidence type="ECO:0000313" key="4">
    <source>
        <dbReference type="Proteomes" id="UP000321960"/>
    </source>
</evidence>
<reference evidence="5" key="2">
    <citation type="journal article" date="2019" name="Int. J. Syst. Evol. Microbiol.">
        <title>The Global Catalogue of Microorganisms (GCM) 10K type strain sequencing project: providing services to taxonomists for standard genome sequencing and annotation.</title>
        <authorList>
            <consortium name="The Broad Institute Genomics Platform"/>
            <consortium name="The Broad Institute Genome Sequencing Center for Infectious Disease"/>
            <person name="Wu L."/>
            <person name="Ma J."/>
        </authorList>
    </citation>
    <scope>NUCLEOTIDE SEQUENCE [LARGE SCALE GENOMIC DNA]</scope>
    <source>
        <strain evidence="5">NBRC 107715</strain>
    </source>
</reference>
<dbReference type="Proteomes" id="UP000321960">
    <property type="component" value="Unassembled WGS sequence"/>
</dbReference>
<protein>
    <recommendedName>
        <fullName evidence="6">PilZ domain-containing protein</fullName>
    </recommendedName>
</protein>
<reference evidence="3" key="1">
    <citation type="journal article" date="2014" name="Int. J. Syst. Evol. Microbiol.">
        <title>Complete genome of a new Firmicutes species belonging to the dominant human colonic microbiota ('Ruminococcus bicirculans') reveals two chromosomes and a selective capacity to utilize plant glucans.</title>
        <authorList>
            <consortium name="NISC Comparative Sequencing Program"/>
            <person name="Wegmann U."/>
            <person name="Louis P."/>
            <person name="Goesmann A."/>
            <person name="Henrissat B."/>
            <person name="Duncan S.H."/>
            <person name="Flint H.J."/>
        </authorList>
    </citation>
    <scope>NUCLEOTIDE SEQUENCE</scope>
    <source>
        <strain evidence="3">NBRC 107715</strain>
    </source>
</reference>
<feature type="region of interest" description="Disordered" evidence="1">
    <location>
        <begin position="26"/>
        <end position="55"/>
    </location>
</feature>
<dbReference type="EMBL" id="BSPK01000111">
    <property type="protein sequence ID" value="GLS67190.1"/>
    <property type="molecule type" value="Genomic_DNA"/>
</dbReference>
<dbReference type="EMBL" id="BJZU01000043">
    <property type="protein sequence ID" value="GEP04291.1"/>
    <property type="molecule type" value="Genomic_DNA"/>
</dbReference>
<dbReference type="Proteomes" id="UP001156856">
    <property type="component" value="Unassembled WGS sequence"/>
</dbReference>